<gene>
    <name evidence="1" type="ORF">NC99_18710</name>
</gene>
<sequence length="66" mass="7588">MIELLKENPIQLKMLNDNDEHVIVQMVTIPKVSVQLYFPDTRIDIGKGEQIMAFEFSDLKLLGKAK</sequence>
<comment type="caution">
    <text evidence="1">The sequence shown here is derived from an EMBL/GenBank/DDBJ whole genome shotgun (WGS) entry which is preliminary data.</text>
</comment>
<protein>
    <submittedName>
        <fullName evidence="1">Uncharacterized protein</fullName>
    </submittedName>
</protein>
<reference evidence="2" key="1">
    <citation type="submission" date="2015-07" db="EMBL/GenBank/DDBJ databases">
        <title>Genome sequencing of Sunxiuqinia dokdonensis strain SK.</title>
        <authorList>
            <person name="Ahn S."/>
            <person name="Kim B.-C."/>
        </authorList>
    </citation>
    <scope>NUCLEOTIDE SEQUENCE [LARGE SCALE GENOMIC DNA]</scope>
    <source>
        <strain evidence="2">SK</strain>
    </source>
</reference>
<evidence type="ECO:0000313" key="2">
    <source>
        <dbReference type="Proteomes" id="UP000036958"/>
    </source>
</evidence>
<keyword evidence="2" id="KW-1185">Reference proteome</keyword>
<dbReference type="AlphaFoldDB" id="A0A0L8VA92"/>
<dbReference type="Proteomes" id="UP000036958">
    <property type="component" value="Unassembled WGS sequence"/>
</dbReference>
<name>A0A0L8VA92_9BACT</name>
<accession>A0A0L8VA92</accession>
<proteinExistence type="predicted"/>
<dbReference type="EMBL" id="LGIA01000146">
    <property type="protein sequence ID" value="KOH45263.1"/>
    <property type="molecule type" value="Genomic_DNA"/>
</dbReference>
<organism evidence="1 2">
    <name type="scientific">Sunxiuqinia dokdonensis</name>
    <dbReference type="NCBI Taxonomy" id="1409788"/>
    <lineage>
        <taxon>Bacteria</taxon>
        <taxon>Pseudomonadati</taxon>
        <taxon>Bacteroidota</taxon>
        <taxon>Bacteroidia</taxon>
        <taxon>Marinilabiliales</taxon>
        <taxon>Prolixibacteraceae</taxon>
        <taxon>Sunxiuqinia</taxon>
    </lineage>
</organism>
<evidence type="ECO:0000313" key="1">
    <source>
        <dbReference type="EMBL" id="KOH45263.1"/>
    </source>
</evidence>